<keyword evidence="3" id="KW-1185">Reference proteome</keyword>
<comment type="caution">
    <text evidence="2">The sequence shown here is derived from an EMBL/GenBank/DDBJ whole genome shotgun (WGS) entry which is preliminary data.</text>
</comment>
<protein>
    <submittedName>
        <fullName evidence="2">Uncharacterized protein</fullName>
    </submittedName>
</protein>
<evidence type="ECO:0000313" key="2">
    <source>
        <dbReference type="EMBL" id="KAF9964779.1"/>
    </source>
</evidence>
<dbReference type="OrthoDB" id="10513665at2759"/>
<feature type="compositionally biased region" description="Polar residues" evidence="1">
    <location>
        <begin position="249"/>
        <end position="261"/>
    </location>
</feature>
<feature type="region of interest" description="Disordered" evidence="1">
    <location>
        <begin position="240"/>
        <end position="276"/>
    </location>
</feature>
<sequence length="276" mass="30092">MSRQPSGTSTRHSSDPPKSTVSEDDRHSTQPPSSDTHPYGPGENHPQEKPSCCGGENLGYVFDQEPLGGVEASFYSPDARGPPFDDSPQPDLEATTLCHIPQLTPGTLSALHPSATDDSARSADELDASADESLGKAEYLLHTQHSRLSQFSQLPSDPSSDARQDPRSDRFSDDNQPWALRRHEDAAQDMFPGLIDLRPRSSAYESSASDDPRFGGTMEQQEFLEDRLERERLERARAMAALNDDDAMSSGSELTDGTRSVDTGLLYSPTPAEPFA</sequence>
<gene>
    <name evidence="2" type="ORF">BGZ70_005948</name>
</gene>
<proteinExistence type="predicted"/>
<evidence type="ECO:0000313" key="3">
    <source>
        <dbReference type="Proteomes" id="UP000738359"/>
    </source>
</evidence>
<dbReference type="EMBL" id="JAAAHY010000324">
    <property type="protein sequence ID" value="KAF9964779.1"/>
    <property type="molecule type" value="Genomic_DNA"/>
</dbReference>
<feature type="compositionally biased region" description="Basic and acidic residues" evidence="1">
    <location>
        <begin position="160"/>
        <end position="173"/>
    </location>
</feature>
<feature type="region of interest" description="Disordered" evidence="1">
    <location>
        <begin position="1"/>
        <end position="219"/>
    </location>
</feature>
<feature type="compositionally biased region" description="Polar residues" evidence="1">
    <location>
        <begin position="146"/>
        <end position="159"/>
    </location>
</feature>
<evidence type="ECO:0000256" key="1">
    <source>
        <dbReference type="SAM" id="MobiDB-lite"/>
    </source>
</evidence>
<dbReference type="Proteomes" id="UP000738359">
    <property type="component" value="Unassembled WGS sequence"/>
</dbReference>
<organism evidence="2 3">
    <name type="scientific">Mortierella alpina</name>
    <name type="common">Oleaginous fungus</name>
    <name type="synonym">Mortierella renispora</name>
    <dbReference type="NCBI Taxonomy" id="64518"/>
    <lineage>
        <taxon>Eukaryota</taxon>
        <taxon>Fungi</taxon>
        <taxon>Fungi incertae sedis</taxon>
        <taxon>Mucoromycota</taxon>
        <taxon>Mortierellomycotina</taxon>
        <taxon>Mortierellomycetes</taxon>
        <taxon>Mortierellales</taxon>
        <taxon>Mortierellaceae</taxon>
        <taxon>Mortierella</taxon>
    </lineage>
</organism>
<reference evidence="2" key="1">
    <citation type="journal article" date="2020" name="Fungal Divers.">
        <title>Resolving the Mortierellaceae phylogeny through synthesis of multi-gene phylogenetics and phylogenomics.</title>
        <authorList>
            <person name="Vandepol N."/>
            <person name="Liber J."/>
            <person name="Desiro A."/>
            <person name="Na H."/>
            <person name="Kennedy M."/>
            <person name="Barry K."/>
            <person name="Grigoriev I.V."/>
            <person name="Miller A.N."/>
            <person name="O'Donnell K."/>
            <person name="Stajich J.E."/>
            <person name="Bonito G."/>
        </authorList>
    </citation>
    <scope>NUCLEOTIDE SEQUENCE</scope>
    <source>
        <strain evidence="2">CK1249</strain>
    </source>
</reference>
<accession>A0A9P6M419</accession>
<feature type="compositionally biased region" description="Polar residues" evidence="1">
    <location>
        <begin position="1"/>
        <end position="20"/>
    </location>
</feature>
<dbReference type="AlphaFoldDB" id="A0A9P6M419"/>
<name>A0A9P6M419_MORAP</name>